<reference evidence="4" key="1">
    <citation type="submission" date="2020-04" db="EMBL/GenBank/DDBJ databases">
        <authorList>
            <person name="Alioto T."/>
            <person name="Alioto T."/>
            <person name="Gomez Garrido J."/>
        </authorList>
    </citation>
    <scope>NUCLEOTIDE SEQUENCE</scope>
    <source>
        <strain evidence="4">A484AB</strain>
    </source>
</reference>
<keyword evidence="5" id="KW-1185">Reference proteome</keyword>
<evidence type="ECO:0000256" key="2">
    <source>
        <dbReference type="SAM" id="MobiDB-lite"/>
    </source>
</evidence>
<keyword evidence="1" id="KW-0378">Hydrolase</keyword>
<accession>A0A7D9L1J2</accession>
<feature type="region of interest" description="Disordered" evidence="2">
    <location>
        <begin position="528"/>
        <end position="636"/>
    </location>
</feature>
<dbReference type="SUPFAM" id="SSF48340">
    <property type="entry name" value="Interferon-induced guanylate-binding protein 1 (GBP1), C-terminal domain"/>
    <property type="match status" value="1"/>
</dbReference>
<dbReference type="InterPro" id="IPR015894">
    <property type="entry name" value="Guanylate-bd_N"/>
</dbReference>
<dbReference type="Pfam" id="PF02263">
    <property type="entry name" value="GBP"/>
    <property type="match status" value="1"/>
</dbReference>
<sequence>MTGIEPNGVTEMKDTITTVHVLCECVYDISSFSIFSCFVRLAESFEVKKNQEIKVTEISQYFPHFIWLLRDVSLTISDGEGGEMDPTDYIKTKVLSRSMKFKADKSDEVGRAIIMFFPDIECKTLPTPHSDEKIMQNIAQHTNDLNPKFQKGIQDFMEYLIAKVQTNGAKNGYQKCSVITGTSLCGLLKEYITAVNDPNAIPCLDNAWKNTVDLLRTKTMDELIKKYKTAMTEKIQAASVRGGRTYPLEEDAGGQHGGVTLMGLHDQILEALTKELLDKVAHFGTEDIKDLEKNSEELVKIFQRKNIEVRKKKGFTMDAHGNRKEYEGMEVCGGELLEFIRKNRSLSTEYCTKLYQELFAPIQAKVEHEFETYTFKQLEADVIKLNEEYLRRAIGPEKWNVLSEMDKKTVEAQKSNFKKVKGYQEKVMKERQRAKEAENEARQRNEEVKKLHQEASRESERNVENLKNMHINFQNQMDKLREEEGKRRKEETKKLQDLQQSNFAEFRDMFKQFNERENKTLETFKLEQKESREQRAKEAANEAKQRKAELEKLQQENIKRTEKSAQVLKNMQMDFQKQTEKAREDDQKRREEDQKHRDEEKKLLEVERKKNAAEQKKLTQTIQAIREDSQRKDEKIAKLEESSSCFVIM</sequence>
<evidence type="ECO:0000259" key="3">
    <source>
        <dbReference type="Pfam" id="PF02263"/>
    </source>
</evidence>
<feature type="compositionally biased region" description="Polar residues" evidence="2">
    <location>
        <begin position="567"/>
        <end position="576"/>
    </location>
</feature>
<dbReference type="Gene3D" id="1.20.1000.10">
    <property type="entry name" value="Guanylate-binding protein, C-terminal domain"/>
    <property type="match status" value="2"/>
</dbReference>
<dbReference type="OrthoDB" id="2135133at2759"/>
<feature type="compositionally biased region" description="Basic and acidic residues" evidence="2">
    <location>
        <begin position="478"/>
        <end position="496"/>
    </location>
</feature>
<dbReference type="EMBL" id="CACRXK020013305">
    <property type="protein sequence ID" value="CAB4024919.1"/>
    <property type="molecule type" value="Genomic_DNA"/>
</dbReference>
<evidence type="ECO:0000256" key="1">
    <source>
        <dbReference type="ARBA" id="ARBA00022801"/>
    </source>
</evidence>
<feature type="compositionally biased region" description="Basic and acidic residues" evidence="2">
    <location>
        <begin position="625"/>
        <end position="636"/>
    </location>
</feature>
<feature type="compositionally biased region" description="Basic and acidic residues" evidence="2">
    <location>
        <begin position="577"/>
        <end position="617"/>
    </location>
</feature>
<feature type="region of interest" description="Disordered" evidence="2">
    <location>
        <begin position="428"/>
        <end position="497"/>
    </location>
</feature>
<feature type="compositionally biased region" description="Basic and acidic residues" evidence="2">
    <location>
        <begin position="528"/>
        <end position="563"/>
    </location>
</feature>
<dbReference type="Gene3D" id="3.40.50.300">
    <property type="entry name" value="P-loop containing nucleotide triphosphate hydrolases"/>
    <property type="match status" value="1"/>
</dbReference>
<proteinExistence type="predicted"/>
<name>A0A7D9L1J2_PARCT</name>
<feature type="domain" description="Guanylate-binding protein N-terminal" evidence="3">
    <location>
        <begin position="49"/>
        <end position="165"/>
    </location>
</feature>
<feature type="compositionally biased region" description="Basic and acidic residues" evidence="2">
    <location>
        <begin position="428"/>
        <end position="464"/>
    </location>
</feature>
<dbReference type="PANTHER" id="PTHR10751">
    <property type="entry name" value="GUANYLATE BINDING PROTEIN"/>
    <property type="match status" value="1"/>
</dbReference>
<gene>
    <name evidence="4" type="ORF">PACLA_8A062122</name>
</gene>
<dbReference type="GO" id="GO:0005525">
    <property type="term" value="F:GTP binding"/>
    <property type="evidence" value="ECO:0007669"/>
    <property type="project" value="InterPro"/>
</dbReference>
<organism evidence="4 5">
    <name type="scientific">Paramuricea clavata</name>
    <name type="common">Red gorgonian</name>
    <name type="synonym">Violescent sea-whip</name>
    <dbReference type="NCBI Taxonomy" id="317549"/>
    <lineage>
        <taxon>Eukaryota</taxon>
        <taxon>Metazoa</taxon>
        <taxon>Cnidaria</taxon>
        <taxon>Anthozoa</taxon>
        <taxon>Octocorallia</taxon>
        <taxon>Malacalcyonacea</taxon>
        <taxon>Plexauridae</taxon>
        <taxon>Paramuricea</taxon>
    </lineage>
</organism>
<evidence type="ECO:0000313" key="5">
    <source>
        <dbReference type="Proteomes" id="UP001152795"/>
    </source>
</evidence>
<dbReference type="InterPro" id="IPR027417">
    <property type="entry name" value="P-loop_NTPase"/>
</dbReference>
<comment type="caution">
    <text evidence="4">The sequence shown here is derived from an EMBL/GenBank/DDBJ whole genome shotgun (WGS) entry which is preliminary data.</text>
</comment>
<evidence type="ECO:0000313" key="4">
    <source>
        <dbReference type="EMBL" id="CAB4024919.1"/>
    </source>
</evidence>
<protein>
    <submittedName>
        <fullName evidence="4">Guanylate-binding 1-like</fullName>
    </submittedName>
</protein>
<dbReference type="GO" id="GO:0003924">
    <property type="term" value="F:GTPase activity"/>
    <property type="evidence" value="ECO:0007669"/>
    <property type="project" value="InterPro"/>
</dbReference>
<dbReference type="Proteomes" id="UP001152795">
    <property type="component" value="Unassembled WGS sequence"/>
</dbReference>
<dbReference type="InterPro" id="IPR036543">
    <property type="entry name" value="Guanylate-bd_C_sf"/>
</dbReference>
<dbReference type="AlphaFoldDB" id="A0A7D9L1J2"/>